<accession>A0A2P2QQF5</accession>
<name>A0A2P2QQF5_RHIMU</name>
<sequence>MILHNALESIKKYNDKVFACGGMETQLLNKPQRMRRRQTILMFYFSLLTRQLGLYY</sequence>
<dbReference type="AlphaFoldDB" id="A0A2P2QQF5"/>
<dbReference type="EMBL" id="GGEC01088729">
    <property type="protein sequence ID" value="MBX69213.1"/>
    <property type="molecule type" value="Transcribed_RNA"/>
</dbReference>
<organism evidence="1">
    <name type="scientific">Rhizophora mucronata</name>
    <name type="common">Asiatic mangrove</name>
    <dbReference type="NCBI Taxonomy" id="61149"/>
    <lineage>
        <taxon>Eukaryota</taxon>
        <taxon>Viridiplantae</taxon>
        <taxon>Streptophyta</taxon>
        <taxon>Embryophyta</taxon>
        <taxon>Tracheophyta</taxon>
        <taxon>Spermatophyta</taxon>
        <taxon>Magnoliopsida</taxon>
        <taxon>eudicotyledons</taxon>
        <taxon>Gunneridae</taxon>
        <taxon>Pentapetalae</taxon>
        <taxon>rosids</taxon>
        <taxon>fabids</taxon>
        <taxon>Malpighiales</taxon>
        <taxon>Rhizophoraceae</taxon>
        <taxon>Rhizophora</taxon>
    </lineage>
</organism>
<proteinExistence type="predicted"/>
<protein>
    <submittedName>
        <fullName evidence="1">Uncharacterized protein</fullName>
    </submittedName>
</protein>
<evidence type="ECO:0000313" key="1">
    <source>
        <dbReference type="EMBL" id="MBX69213.1"/>
    </source>
</evidence>
<reference evidence="1" key="1">
    <citation type="submission" date="2018-02" db="EMBL/GenBank/DDBJ databases">
        <title>Rhizophora mucronata_Transcriptome.</title>
        <authorList>
            <person name="Meera S.P."/>
            <person name="Sreeshan A."/>
            <person name="Augustine A."/>
        </authorList>
    </citation>
    <scope>NUCLEOTIDE SEQUENCE</scope>
    <source>
        <tissue evidence="1">Leaf</tissue>
    </source>
</reference>